<protein>
    <submittedName>
        <fullName evidence="14">Related to STE6-ABC transporter</fullName>
    </submittedName>
</protein>
<dbReference type="PROSITE" id="PS50929">
    <property type="entry name" value="ABC_TM1F"/>
    <property type="match status" value="2"/>
</dbReference>
<feature type="region of interest" description="Disordered" evidence="10">
    <location>
        <begin position="903"/>
        <end position="922"/>
    </location>
</feature>
<dbReference type="InParanoid" id="G4TMT9"/>
<evidence type="ECO:0000256" key="11">
    <source>
        <dbReference type="SAM" id="Phobius"/>
    </source>
</evidence>
<evidence type="ECO:0000259" key="13">
    <source>
        <dbReference type="PROSITE" id="PS50929"/>
    </source>
</evidence>
<keyword evidence="15" id="KW-1185">Reference proteome</keyword>
<dbReference type="InterPro" id="IPR017871">
    <property type="entry name" value="ABC_transporter-like_CS"/>
</dbReference>
<dbReference type="InterPro" id="IPR039421">
    <property type="entry name" value="Type_1_exporter"/>
</dbReference>
<dbReference type="PANTHER" id="PTHR43394:SF1">
    <property type="entry name" value="ATP-BINDING CASSETTE SUB-FAMILY B MEMBER 10, MITOCHONDRIAL"/>
    <property type="match status" value="1"/>
</dbReference>
<evidence type="ECO:0000256" key="4">
    <source>
        <dbReference type="ARBA" id="ARBA00022692"/>
    </source>
</evidence>
<feature type="transmembrane region" description="Helical" evidence="11">
    <location>
        <begin position="1092"/>
        <end position="1111"/>
    </location>
</feature>
<organism evidence="14 15">
    <name type="scientific">Serendipita indica (strain DSM 11827)</name>
    <name type="common">Root endophyte fungus</name>
    <name type="synonym">Piriformospora indica</name>
    <dbReference type="NCBI Taxonomy" id="1109443"/>
    <lineage>
        <taxon>Eukaryota</taxon>
        <taxon>Fungi</taxon>
        <taxon>Dikarya</taxon>
        <taxon>Basidiomycota</taxon>
        <taxon>Agaricomycotina</taxon>
        <taxon>Agaricomycetes</taxon>
        <taxon>Sebacinales</taxon>
        <taxon>Serendipitaceae</taxon>
        <taxon>Serendipita</taxon>
    </lineage>
</organism>
<dbReference type="Pfam" id="PF00005">
    <property type="entry name" value="ABC_tran"/>
    <property type="match status" value="2"/>
</dbReference>
<dbReference type="SMART" id="SM00382">
    <property type="entry name" value="AAA"/>
    <property type="match status" value="2"/>
</dbReference>
<evidence type="ECO:0000256" key="7">
    <source>
        <dbReference type="ARBA" id="ARBA00022967"/>
    </source>
</evidence>
<feature type="transmembrane region" description="Helical" evidence="11">
    <location>
        <begin position="233"/>
        <end position="251"/>
    </location>
</feature>
<dbReference type="Gene3D" id="3.40.50.300">
    <property type="entry name" value="P-loop containing nucleotide triphosphate hydrolases"/>
    <property type="match status" value="2"/>
</dbReference>
<dbReference type="OrthoDB" id="6500128at2759"/>
<dbReference type="InterPro" id="IPR036640">
    <property type="entry name" value="ABC1_TM_sf"/>
</dbReference>
<dbReference type="FunCoup" id="G4TMT9">
    <property type="interactions" value="26"/>
</dbReference>
<dbReference type="Gene3D" id="1.20.1560.10">
    <property type="entry name" value="ABC transporter type 1, transmembrane domain"/>
    <property type="match status" value="3"/>
</dbReference>
<dbReference type="InterPro" id="IPR027417">
    <property type="entry name" value="P-loop_NTPase"/>
</dbReference>
<feature type="domain" description="ABC transmembrane type-1" evidence="13">
    <location>
        <begin position="949"/>
        <end position="1237"/>
    </location>
</feature>
<feature type="transmembrane region" description="Helical" evidence="11">
    <location>
        <begin position="947"/>
        <end position="969"/>
    </location>
</feature>
<feature type="transmembrane region" description="Helical" evidence="11">
    <location>
        <begin position="1185"/>
        <end position="1208"/>
    </location>
</feature>
<dbReference type="CDD" id="cd18577">
    <property type="entry name" value="ABC_6TM_Pgp_ABCB1_D1_like"/>
    <property type="match status" value="1"/>
</dbReference>
<keyword evidence="3" id="KW-0813">Transport</keyword>
<dbReference type="InterPro" id="IPR003593">
    <property type="entry name" value="AAA+_ATPase"/>
</dbReference>
<dbReference type="CDD" id="cd18578">
    <property type="entry name" value="ABC_6TM_Pgp_ABCB1_D2_like"/>
    <property type="match status" value="1"/>
</dbReference>
<keyword evidence="6" id="KW-0067">ATP-binding</keyword>
<comment type="caution">
    <text evidence="14">The sequence shown here is derived from an EMBL/GenBank/DDBJ whole genome shotgun (WGS) entry which is preliminary data.</text>
</comment>
<dbReference type="Proteomes" id="UP000007148">
    <property type="component" value="Unassembled WGS sequence"/>
</dbReference>
<feature type="compositionally biased region" description="Basic and acidic residues" evidence="10">
    <location>
        <begin position="813"/>
        <end position="823"/>
    </location>
</feature>
<feature type="compositionally biased region" description="Low complexity" evidence="10">
    <location>
        <begin position="825"/>
        <end position="835"/>
    </location>
</feature>
<dbReference type="EMBL" id="CAFZ01000175">
    <property type="protein sequence ID" value="CCA72632.1"/>
    <property type="molecule type" value="Genomic_DNA"/>
</dbReference>
<dbReference type="Pfam" id="PF00664">
    <property type="entry name" value="ABC_membrane"/>
    <property type="match status" value="2"/>
</dbReference>
<dbReference type="PANTHER" id="PTHR43394">
    <property type="entry name" value="ATP-DEPENDENT PERMEASE MDL1, MITOCHONDRIAL"/>
    <property type="match status" value="1"/>
</dbReference>
<evidence type="ECO:0000259" key="12">
    <source>
        <dbReference type="PROSITE" id="PS50893"/>
    </source>
</evidence>
<dbReference type="GO" id="GO:0012505">
    <property type="term" value="C:endomembrane system"/>
    <property type="evidence" value="ECO:0007669"/>
    <property type="project" value="UniProtKB-SubCell"/>
</dbReference>
<evidence type="ECO:0000256" key="5">
    <source>
        <dbReference type="ARBA" id="ARBA00022741"/>
    </source>
</evidence>
<evidence type="ECO:0000256" key="10">
    <source>
        <dbReference type="SAM" id="MobiDB-lite"/>
    </source>
</evidence>
<feature type="domain" description="ABC transmembrane type-1" evidence="13">
    <location>
        <begin position="94"/>
        <end position="387"/>
    </location>
</feature>
<dbReference type="InterPro" id="IPR003439">
    <property type="entry name" value="ABC_transporter-like_ATP-bd"/>
</dbReference>
<feature type="domain" description="ABC transporter" evidence="12">
    <location>
        <begin position="1271"/>
        <end position="1508"/>
    </location>
</feature>
<feature type="compositionally biased region" description="Polar residues" evidence="10">
    <location>
        <begin position="35"/>
        <end position="45"/>
    </location>
</feature>
<dbReference type="OMA" id="TFWACLT"/>
<feature type="transmembrane region" description="Helical" evidence="11">
    <location>
        <begin position="257"/>
        <end position="280"/>
    </location>
</feature>
<dbReference type="PROSITE" id="PS00211">
    <property type="entry name" value="ABC_TRANSPORTER_1"/>
    <property type="match status" value="2"/>
</dbReference>
<keyword evidence="7" id="KW-1278">Translocase</keyword>
<feature type="transmembrane region" description="Helical" evidence="11">
    <location>
        <begin position="1214"/>
        <end position="1233"/>
    </location>
</feature>
<feature type="domain" description="ABC transporter" evidence="12">
    <location>
        <begin position="462"/>
        <end position="707"/>
    </location>
</feature>
<evidence type="ECO:0000256" key="9">
    <source>
        <dbReference type="ARBA" id="ARBA00023136"/>
    </source>
</evidence>
<evidence type="ECO:0000256" key="3">
    <source>
        <dbReference type="ARBA" id="ARBA00022448"/>
    </source>
</evidence>
<dbReference type="STRING" id="1109443.G4TMT9"/>
<name>G4TMT9_SERID</name>
<gene>
    <name evidence="14" type="ORF">PIIN_06569</name>
</gene>
<evidence type="ECO:0000256" key="2">
    <source>
        <dbReference type="ARBA" id="ARBA00006493"/>
    </source>
</evidence>
<feature type="compositionally biased region" description="Polar residues" evidence="10">
    <location>
        <begin position="56"/>
        <end position="69"/>
    </location>
</feature>
<dbReference type="eggNOG" id="KOG0055">
    <property type="taxonomic scope" value="Eukaryota"/>
</dbReference>
<feature type="compositionally biased region" description="Low complexity" evidence="10">
    <location>
        <begin position="15"/>
        <end position="34"/>
    </location>
</feature>
<evidence type="ECO:0000256" key="6">
    <source>
        <dbReference type="ARBA" id="ARBA00022840"/>
    </source>
</evidence>
<comment type="similarity">
    <text evidence="2">Belongs to the ABC transporter superfamily. ABCB family. MHC peptide exporter (TC 3.A.1.209) subfamily.</text>
</comment>
<feature type="transmembrane region" description="Helical" evidence="11">
    <location>
        <begin position="139"/>
        <end position="168"/>
    </location>
</feature>
<proteinExistence type="inferred from homology"/>
<feature type="transmembrane region" description="Helical" evidence="11">
    <location>
        <begin position="334"/>
        <end position="354"/>
    </location>
</feature>
<keyword evidence="5" id="KW-0547">Nucleotide-binding</keyword>
<dbReference type="GO" id="GO:0016887">
    <property type="term" value="F:ATP hydrolysis activity"/>
    <property type="evidence" value="ECO:0007669"/>
    <property type="project" value="InterPro"/>
</dbReference>
<evidence type="ECO:0000313" key="14">
    <source>
        <dbReference type="EMBL" id="CCA72632.1"/>
    </source>
</evidence>
<dbReference type="GO" id="GO:0015421">
    <property type="term" value="F:ABC-type oligopeptide transporter activity"/>
    <property type="evidence" value="ECO:0007669"/>
    <property type="project" value="TreeGrafter"/>
</dbReference>
<dbReference type="GO" id="GO:0005524">
    <property type="term" value="F:ATP binding"/>
    <property type="evidence" value="ECO:0007669"/>
    <property type="project" value="UniProtKB-KW"/>
</dbReference>
<feature type="transmembrane region" description="Helical" evidence="11">
    <location>
        <begin position="374"/>
        <end position="396"/>
    </location>
</feature>
<dbReference type="HOGENOM" id="CLU_000604_17_2_1"/>
<keyword evidence="4 11" id="KW-0812">Transmembrane</keyword>
<dbReference type="InterPro" id="IPR011527">
    <property type="entry name" value="ABC1_TM_dom"/>
</dbReference>
<dbReference type="SUPFAM" id="SSF52540">
    <property type="entry name" value="P-loop containing nucleoside triphosphate hydrolases"/>
    <property type="match status" value="2"/>
</dbReference>
<dbReference type="GO" id="GO:0016020">
    <property type="term" value="C:membrane"/>
    <property type="evidence" value="ECO:0007669"/>
    <property type="project" value="InterPro"/>
</dbReference>
<dbReference type="SUPFAM" id="SSF90123">
    <property type="entry name" value="ABC transporter transmembrane region"/>
    <property type="match status" value="2"/>
</dbReference>
<evidence type="ECO:0000313" key="15">
    <source>
        <dbReference type="Proteomes" id="UP000007148"/>
    </source>
</evidence>
<reference evidence="14 15" key="1">
    <citation type="journal article" date="2011" name="PLoS Pathog.">
        <title>Endophytic Life Strategies Decoded by Genome and Transcriptome Analyses of the Mutualistic Root Symbiont Piriformospora indica.</title>
        <authorList>
            <person name="Zuccaro A."/>
            <person name="Lahrmann U."/>
            <person name="Guldener U."/>
            <person name="Langen G."/>
            <person name="Pfiffi S."/>
            <person name="Biedenkopf D."/>
            <person name="Wong P."/>
            <person name="Samans B."/>
            <person name="Grimm C."/>
            <person name="Basiewicz M."/>
            <person name="Murat C."/>
            <person name="Martin F."/>
            <person name="Kogel K.H."/>
        </authorList>
    </citation>
    <scope>NUCLEOTIDE SEQUENCE [LARGE SCALE GENOMIC DNA]</scope>
    <source>
        <strain evidence="14 15">DSM 11827</strain>
    </source>
</reference>
<feature type="transmembrane region" description="Helical" evidence="11">
    <location>
        <begin position="87"/>
        <end position="119"/>
    </location>
</feature>
<dbReference type="FunFam" id="3.40.50.300:FF:001471">
    <property type="entry name" value="P-loop containing nucleoside triphosphate hydrolase protein"/>
    <property type="match status" value="1"/>
</dbReference>
<comment type="subcellular location">
    <subcellularLocation>
        <location evidence="1">Endomembrane system</location>
        <topology evidence="1">Multi-pass membrane protein</topology>
    </subcellularLocation>
</comment>
<feature type="region of interest" description="Disordered" evidence="10">
    <location>
        <begin position="861"/>
        <end position="895"/>
    </location>
</feature>
<feature type="region of interest" description="Disordered" evidence="10">
    <location>
        <begin position="1"/>
        <end position="69"/>
    </location>
</feature>
<sequence length="1515" mass="168168">MRRPTLTVDTSTPTAVARKSTASSVSSMSQDSVSINDQATPTTKSPAKPSAKAVNNGHNPSADASSQYKEPNPSLVLLFSLFPTRDLFVFVLPAVVAALIAAVIPPFMTVVIGDIYHVFAVFQSTEYPTRNDMNLLIRGVTWATVELCIMGGAALLLSGVMSSLWIWVGERNVMYLRRAVYDSVASREMEWFDKNSGGNAPGEAAVGAGGLMSQFASTTEDVRMATALNMGMFIQHSCTIIAATIMAFVRAPVLAAVILSTIPVIFITQTIGQIASFSLYTTERTRVTNVSTIIDRAVNAISTVKAFNAQPLESARANFGLDLVRSASVRLSGLWAGVIGVSQFVNFSMFVQGFWFGAREVKAGRLTAADVLAVFWACLIAASTLQQWIGCTVVYARGKSSMVTLVKLIHPPPSESKSNRPDAHMSLQPIVKTPKRAFFGAPTFLKSVPLKKIRPPTFQGEFNLSNITFCYPTRPDVPVLSNVSLFLPSGEMTFIVGESGSGKSTIAQLLLRLYEPQQGSIELDSNSFSYLDEQWTRSHIAAVSQGHILFDGTVHENVALGIAGGNSGRHPKDVTREEVIAACRVALMHDFVRDLPDGYDTKLGNGGASLSGGQKQRLSIARAYIRNPEVLILDEATSALDGTSRLLVFEAIKHWRRNKTTIVITHDLSQISRDDFVYLLKDGHLVEQGYRQDLEADTEGEFYHMMVAQGTTGGFLPVKDNETEEDNQTFQRNLVVEDFEHEREEMTTMERSQRNAWTQNPTIPQAEPWMHEAVMRLQANGRTTPLPFHRAPSRQEDTPTGLHRPRRRSLTIEVDRSQQDRWRRSSLPTSSTSSRFDNDAEDVIEDDAEFEQEKNTMQMTAVDAQRRRVKSTRRNWETPAPANPAHQGQKRIRRLRSRPLKPAKTLYGGAPPEQELTVTSPPPEDRPHISFFKILGMYWPTLPYKPIYIFGLFLSILSGICAPVFGFFLSRLLVAITTSRNGVHDTSLVTQYGVYVLLLAIANGVFAGLKHFVIEWTTNAWLRNVRKRAFNNVMMQDKAWFDMPTNIPSQLLQLIMRDPEDARSFISLVVPQCITVVSMISTGLIWALVVGWQLTLVGLALAPIYIGLSALQNRYSGRFTRKNKEKREDVNKKYYDTVANVRAIRSMGFDSIFRDQFSRSLESAMRTGTSGAFVDGMGYGIINSLIYLAQGLIYFVGARFMVMGIYSFLQMIEVLNLVAFSLAIAAQMLEFSSRLSKSLQALRDFERLLNLKLSDTTESQGSNRWRVQGPIRFHDVSFAYPTRPNVEVLRHLSLTINPNECVAIVGASGSGKSTVASLLERLYEPTVGYISINGHRLQHADVVWLREHVSMVSQQPYLFDAPVEENIGYGGSQIYSHEKIEQAAREANVHDFIMSLPNGYNTFVGENASLISGGQAQRISIARALVRDASVLILDECTSALDAENQREVMNTIRKAKNGRTTIIITHKLSMMQMADRIIVLDDGRVAEQGTYDQLMKSHGTFHKLATAGEWEGAN</sequence>
<keyword evidence="9 11" id="KW-0472">Membrane</keyword>
<feature type="region of interest" description="Disordered" evidence="10">
    <location>
        <begin position="783"/>
        <end position="840"/>
    </location>
</feature>
<dbReference type="PROSITE" id="PS50893">
    <property type="entry name" value="ABC_TRANSPORTER_2"/>
    <property type="match status" value="2"/>
</dbReference>
<feature type="transmembrane region" description="Helical" evidence="11">
    <location>
        <begin position="989"/>
        <end position="1009"/>
    </location>
</feature>
<keyword evidence="8 11" id="KW-1133">Transmembrane helix</keyword>
<dbReference type="FunFam" id="3.40.50.300:FF:000140">
    <property type="entry name" value="Lipid A export ATP-binding/permease protein MsbA"/>
    <property type="match status" value="1"/>
</dbReference>
<accession>G4TMT9</accession>
<evidence type="ECO:0000256" key="8">
    <source>
        <dbReference type="ARBA" id="ARBA00022989"/>
    </source>
</evidence>
<evidence type="ECO:0000256" key="1">
    <source>
        <dbReference type="ARBA" id="ARBA00004127"/>
    </source>
</evidence>